<gene>
    <name evidence="6" type="ORF">URODEC1_LOCUS1779</name>
</gene>
<dbReference type="Pfam" id="PF04043">
    <property type="entry name" value="PMEI"/>
    <property type="match status" value="1"/>
</dbReference>
<dbReference type="Gene3D" id="1.20.140.40">
    <property type="entry name" value="Invertase/pectin methylesterase inhibitor family protein"/>
    <property type="match status" value="1"/>
</dbReference>
<dbReference type="InterPro" id="IPR006501">
    <property type="entry name" value="Pectinesterase_inhib_dom"/>
</dbReference>
<evidence type="ECO:0000256" key="3">
    <source>
        <dbReference type="ARBA" id="ARBA00038471"/>
    </source>
</evidence>
<name>A0ABC8VBM3_9POAL</name>
<reference evidence="7" key="1">
    <citation type="submission" date="2024-06" db="EMBL/GenBank/DDBJ databases">
        <authorList>
            <person name="Ryan C."/>
        </authorList>
    </citation>
    <scope>NUCLEOTIDE SEQUENCE [LARGE SCALE GENOMIC DNA]</scope>
</reference>
<keyword evidence="1 4" id="KW-0732">Signal</keyword>
<evidence type="ECO:0000256" key="4">
    <source>
        <dbReference type="SAM" id="SignalP"/>
    </source>
</evidence>
<feature type="chain" id="PRO_5044821634" description="Pectinesterase inhibitor domain-containing protein" evidence="4">
    <location>
        <begin position="24"/>
        <end position="185"/>
    </location>
</feature>
<proteinExistence type="inferred from homology"/>
<feature type="signal peptide" evidence="4">
    <location>
        <begin position="1"/>
        <end position="23"/>
    </location>
</feature>
<dbReference type="InterPro" id="IPR034088">
    <property type="entry name" value="Pla_a_1-like"/>
</dbReference>
<dbReference type="SMART" id="SM00856">
    <property type="entry name" value="PMEI"/>
    <property type="match status" value="1"/>
</dbReference>
<dbReference type="CDD" id="cd15795">
    <property type="entry name" value="PMEI-Pla_a_1_like"/>
    <property type="match status" value="1"/>
</dbReference>
<protein>
    <recommendedName>
        <fullName evidence="5">Pectinesterase inhibitor domain-containing protein</fullName>
    </recommendedName>
</protein>
<dbReference type="PANTHER" id="PTHR35357">
    <property type="entry name" value="OS02G0537100 PROTEIN"/>
    <property type="match status" value="1"/>
</dbReference>
<evidence type="ECO:0000259" key="5">
    <source>
        <dbReference type="SMART" id="SM00856"/>
    </source>
</evidence>
<feature type="domain" description="Pectinesterase inhibitor" evidence="5">
    <location>
        <begin position="22"/>
        <end position="179"/>
    </location>
</feature>
<organism evidence="6 7">
    <name type="scientific">Urochloa decumbens</name>
    <dbReference type="NCBI Taxonomy" id="240449"/>
    <lineage>
        <taxon>Eukaryota</taxon>
        <taxon>Viridiplantae</taxon>
        <taxon>Streptophyta</taxon>
        <taxon>Embryophyta</taxon>
        <taxon>Tracheophyta</taxon>
        <taxon>Spermatophyta</taxon>
        <taxon>Magnoliopsida</taxon>
        <taxon>Liliopsida</taxon>
        <taxon>Poales</taxon>
        <taxon>Poaceae</taxon>
        <taxon>PACMAD clade</taxon>
        <taxon>Panicoideae</taxon>
        <taxon>Panicodae</taxon>
        <taxon>Paniceae</taxon>
        <taxon>Melinidinae</taxon>
        <taxon>Urochloa</taxon>
    </lineage>
</organism>
<dbReference type="SUPFAM" id="SSF101148">
    <property type="entry name" value="Plant invertase/pectin methylesterase inhibitor"/>
    <property type="match status" value="1"/>
</dbReference>
<dbReference type="Proteomes" id="UP001497457">
    <property type="component" value="Chromosome 1b"/>
</dbReference>
<dbReference type="InterPro" id="IPR035513">
    <property type="entry name" value="Invertase/methylesterase_inhib"/>
</dbReference>
<evidence type="ECO:0000313" key="7">
    <source>
        <dbReference type="Proteomes" id="UP001497457"/>
    </source>
</evidence>
<reference evidence="6 7" key="2">
    <citation type="submission" date="2024-10" db="EMBL/GenBank/DDBJ databases">
        <authorList>
            <person name="Ryan C."/>
        </authorList>
    </citation>
    <scope>NUCLEOTIDE SEQUENCE [LARGE SCALE GENOMIC DNA]</scope>
</reference>
<dbReference type="AlphaFoldDB" id="A0ABC8VBM3"/>
<sequence>MSPSKRLLAAAATLATLLAAAGATVDVETTCKAAAASDARVDYGFCVSELGKHRDSPGADAWGLAKVAANLGVNNAGGAVRDADALLAGAGGDAGTKARAAAAALGQCRRLYFDAELAFAGAYDEINARDYAAGKEMAAEAAALARRCDDVLAEAGVTPSPLAPRGEYAAQIGAVCTAITDLIVK</sequence>
<keyword evidence="7" id="KW-1185">Reference proteome</keyword>
<comment type="similarity">
    <text evidence="3">Belongs to the PMEI family.</text>
</comment>
<evidence type="ECO:0000256" key="2">
    <source>
        <dbReference type="ARBA" id="ARBA00023157"/>
    </source>
</evidence>
<evidence type="ECO:0000256" key="1">
    <source>
        <dbReference type="ARBA" id="ARBA00022729"/>
    </source>
</evidence>
<accession>A0ABC8VBM3</accession>
<dbReference type="EMBL" id="OZ075111">
    <property type="protein sequence ID" value="CAL4887519.1"/>
    <property type="molecule type" value="Genomic_DNA"/>
</dbReference>
<dbReference type="NCBIfam" id="TIGR01614">
    <property type="entry name" value="PME_inhib"/>
    <property type="match status" value="1"/>
</dbReference>
<dbReference type="PANTHER" id="PTHR35357:SF9">
    <property type="entry name" value="PECTINESTERASE INHIBITOR DOMAIN-CONTAINING PROTEIN"/>
    <property type="match status" value="1"/>
</dbReference>
<keyword evidence="2" id="KW-1015">Disulfide bond</keyword>
<evidence type="ECO:0000313" key="6">
    <source>
        <dbReference type="EMBL" id="CAL4887519.1"/>
    </source>
</evidence>